<proteinExistence type="predicted"/>
<reference evidence="2 3" key="1">
    <citation type="journal article" date="2015" name="BMC Genomics">
        <title>Comparative genomics and metabolic profiling of the genus Lysobacter.</title>
        <authorList>
            <person name="de Bruijn I."/>
            <person name="Cheng X."/>
            <person name="de Jager V."/>
            <person name="Exposito R.G."/>
            <person name="Watrous J."/>
            <person name="Patel N."/>
            <person name="Postma J."/>
            <person name="Dorrestein P.C."/>
            <person name="Kobayashi D."/>
            <person name="Raaijmakers J.M."/>
        </authorList>
    </citation>
    <scope>NUCLEOTIDE SEQUENCE [LARGE SCALE GENOMIC DNA]</scope>
    <source>
        <strain evidence="2 3">76</strain>
    </source>
</reference>
<evidence type="ECO:0008006" key="4">
    <source>
        <dbReference type="Google" id="ProtNLM"/>
    </source>
</evidence>
<feature type="transmembrane region" description="Helical" evidence="1">
    <location>
        <begin position="97"/>
        <end position="120"/>
    </location>
</feature>
<organism evidence="2 3">
    <name type="scientific">Lysobacter antibioticus</name>
    <dbReference type="NCBI Taxonomy" id="84531"/>
    <lineage>
        <taxon>Bacteria</taxon>
        <taxon>Pseudomonadati</taxon>
        <taxon>Pseudomonadota</taxon>
        <taxon>Gammaproteobacteria</taxon>
        <taxon>Lysobacterales</taxon>
        <taxon>Lysobacteraceae</taxon>
        <taxon>Lysobacter</taxon>
    </lineage>
</organism>
<name>A0A0S2FGP7_LYSAN</name>
<dbReference type="Proteomes" id="UP000060787">
    <property type="component" value="Chromosome"/>
</dbReference>
<protein>
    <recommendedName>
        <fullName evidence="4">Transmembrane protein</fullName>
    </recommendedName>
</protein>
<dbReference type="PATRIC" id="fig|84531.8.peg.4574"/>
<sequence length="281" mass="31242">MSTVDPAVERRRLALERMQRPPRPGAGLWILVLIYWGLWALFAYSLADTVRYPIAEAYLPPSLYPDNVAPAWFFGVFVGSFGGFIAGFLLSYVLKELYGLAASTWGQFASTLLACAVGFWRGAGDSWVAPLRVGSFADAPGTPAPDWDFIAWLGWSAQYWLPASLALAALCCAGLAWRAHRRHAARAERIRRLLAEGRRADAAITEVHDTGVEIYHEMRLRFVVKFTDHAGVERWVTKVGLFDPVRLPRVGDAALVWFYPDRADDEDQILVGFANGDEPIA</sequence>
<gene>
    <name evidence="2" type="ORF">LA76x_4576</name>
</gene>
<evidence type="ECO:0000256" key="1">
    <source>
        <dbReference type="SAM" id="Phobius"/>
    </source>
</evidence>
<dbReference type="STRING" id="84531.LA76x_4576"/>
<feature type="transmembrane region" description="Helical" evidence="1">
    <location>
        <begin position="26"/>
        <end position="47"/>
    </location>
</feature>
<feature type="transmembrane region" description="Helical" evidence="1">
    <location>
        <begin position="67"/>
        <end position="90"/>
    </location>
</feature>
<accession>A0A0S2FGP7</accession>
<dbReference type="EMBL" id="CP011129">
    <property type="protein sequence ID" value="ALN82684.1"/>
    <property type="molecule type" value="Genomic_DNA"/>
</dbReference>
<evidence type="ECO:0000313" key="2">
    <source>
        <dbReference type="EMBL" id="ALN82684.1"/>
    </source>
</evidence>
<keyword evidence="1" id="KW-0472">Membrane</keyword>
<dbReference type="AlphaFoldDB" id="A0A0S2FGP7"/>
<keyword evidence="3" id="KW-1185">Reference proteome</keyword>
<dbReference type="KEGG" id="lab:LA76x_4576"/>
<keyword evidence="1" id="KW-1133">Transmembrane helix</keyword>
<feature type="transmembrane region" description="Helical" evidence="1">
    <location>
        <begin position="159"/>
        <end position="177"/>
    </location>
</feature>
<evidence type="ECO:0000313" key="3">
    <source>
        <dbReference type="Proteomes" id="UP000060787"/>
    </source>
</evidence>
<dbReference type="RefSeq" id="WP_057919343.1">
    <property type="nucleotide sequence ID" value="NZ_CP011129.1"/>
</dbReference>
<dbReference type="eggNOG" id="ENOG5033APH">
    <property type="taxonomic scope" value="Bacteria"/>
</dbReference>
<keyword evidence="1" id="KW-0812">Transmembrane</keyword>